<dbReference type="GO" id="GO:0031295">
    <property type="term" value="P:T cell costimulation"/>
    <property type="evidence" value="ECO:0007669"/>
    <property type="project" value="TreeGrafter"/>
</dbReference>
<gene>
    <name evidence="13" type="ORF">FSCOSCO3_A003299</name>
</gene>
<dbReference type="GO" id="GO:0042130">
    <property type="term" value="P:negative regulation of T cell proliferation"/>
    <property type="evidence" value="ECO:0007669"/>
    <property type="project" value="TreeGrafter"/>
</dbReference>
<dbReference type="InterPro" id="IPR051713">
    <property type="entry name" value="T-cell_Activation_Regulation"/>
</dbReference>
<dbReference type="AlphaFoldDB" id="A0AAV1Q832"/>
<keyword evidence="5" id="KW-1133">Transmembrane helix</keyword>
<comment type="caution">
    <text evidence="13">The sequence shown here is derived from an EMBL/GenBank/DDBJ whole genome shotgun (WGS) entry which is preliminary data.</text>
</comment>
<evidence type="ECO:0000256" key="8">
    <source>
        <dbReference type="ARBA" id="ARBA00023170"/>
    </source>
</evidence>
<dbReference type="Gene3D" id="2.60.40.10">
    <property type="entry name" value="Immunoglobulins"/>
    <property type="match status" value="1"/>
</dbReference>
<accession>A0AAV1Q832</accession>
<feature type="signal peptide" evidence="11">
    <location>
        <begin position="1"/>
        <end position="25"/>
    </location>
</feature>
<keyword evidence="3" id="KW-0812">Transmembrane</keyword>
<dbReference type="SMART" id="SM00409">
    <property type="entry name" value="IG"/>
    <property type="match status" value="1"/>
</dbReference>
<dbReference type="GO" id="GO:0006955">
    <property type="term" value="P:immune response"/>
    <property type="evidence" value="ECO:0007669"/>
    <property type="project" value="TreeGrafter"/>
</dbReference>
<evidence type="ECO:0000256" key="9">
    <source>
        <dbReference type="ARBA" id="ARBA00023180"/>
    </source>
</evidence>
<dbReference type="GO" id="GO:0009897">
    <property type="term" value="C:external side of plasma membrane"/>
    <property type="evidence" value="ECO:0007669"/>
    <property type="project" value="TreeGrafter"/>
</dbReference>
<evidence type="ECO:0000259" key="12">
    <source>
        <dbReference type="PROSITE" id="PS50835"/>
    </source>
</evidence>
<feature type="domain" description="Ig-like" evidence="12">
    <location>
        <begin position="35"/>
        <end position="129"/>
    </location>
</feature>
<dbReference type="Proteomes" id="UP001314229">
    <property type="component" value="Unassembled WGS sequence"/>
</dbReference>
<keyword evidence="10" id="KW-0393">Immunoglobulin domain</keyword>
<feature type="chain" id="PRO_5043763151" evidence="11">
    <location>
        <begin position="26"/>
        <end position="175"/>
    </location>
</feature>
<evidence type="ECO:0000256" key="2">
    <source>
        <dbReference type="ARBA" id="ARBA00022475"/>
    </source>
</evidence>
<dbReference type="Pfam" id="PF07686">
    <property type="entry name" value="V-set"/>
    <property type="match status" value="1"/>
</dbReference>
<evidence type="ECO:0000313" key="14">
    <source>
        <dbReference type="Proteomes" id="UP001314229"/>
    </source>
</evidence>
<dbReference type="InterPro" id="IPR013106">
    <property type="entry name" value="Ig_V-set"/>
</dbReference>
<evidence type="ECO:0000256" key="11">
    <source>
        <dbReference type="SAM" id="SignalP"/>
    </source>
</evidence>
<dbReference type="InterPro" id="IPR036179">
    <property type="entry name" value="Ig-like_dom_sf"/>
</dbReference>
<evidence type="ECO:0000256" key="5">
    <source>
        <dbReference type="ARBA" id="ARBA00022989"/>
    </source>
</evidence>
<keyword evidence="4 11" id="KW-0732">Signal</keyword>
<keyword evidence="9" id="KW-0325">Glycoprotein</keyword>
<proteinExistence type="predicted"/>
<evidence type="ECO:0000256" key="7">
    <source>
        <dbReference type="ARBA" id="ARBA00023157"/>
    </source>
</evidence>
<keyword evidence="6" id="KW-0472">Membrane</keyword>
<keyword evidence="14" id="KW-1185">Reference proteome</keyword>
<keyword evidence="2" id="KW-1003">Cell membrane</keyword>
<reference evidence="13 14" key="1">
    <citation type="submission" date="2024-01" db="EMBL/GenBank/DDBJ databases">
        <authorList>
            <person name="Alioto T."/>
            <person name="Alioto T."/>
            <person name="Gomez Garrido J."/>
        </authorList>
    </citation>
    <scope>NUCLEOTIDE SEQUENCE [LARGE SCALE GENOMIC DNA]</scope>
</reference>
<dbReference type="PROSITE" id="PS50835">
    <property type="entry name" value="IG_LIKE"/>
    <property type="match status" value="1"/>
</dbReference>
<dbReference type="GO" id="GO:0007166">
    <property type="term" value="P:cell surface receptor signaling pathway"/>
    <property type="evidence" value="ECO:0007669"/>
    <property type="project" value="TreeGrafter"/>
</dbReference>
<evidence type="ECO:0000313" key="13">
    <source>
        <dbReference type="EMBL" id="CAK6979693.1"/>
    </source>
</evidence>
<dbReference type="GO" id="GO:0071222">
    <property type="term" value="P:cellular response to lipopolysaccharide"/>
    <property type="evidence" value="ECO:0007669"/>
    <property type="project" value="TreeGrafter"/>
</dbReference>
<comment type="subcellular location">
    <subcellularLocation>
        <location evidence="1">Cell membrane</location>
        <topology evidence="1">Single-pass type I membrane protein</topology>
    </subcellularLocation>
</comment>
<evidence type="ECO:0000256" key="10">
    <source>
        <dbReference type="ARBA" id="ARBA00023319"/>
    </source>
</evidence>
<evidence type="ECO:0000256" key="6">
    <source>
        <dbReference type="ARBA" id="ARBA00023136"/>
    </source>
</evidence>
<keyword evidence="8" id="KW-0675">Receptor</keyword>
<keyword evidence="7" id="KW-1015">Disulfide bond</keyword>
<dbReference type="InterPro" id="IPR013783">
    <property type="entry name" value="Ig-like_fold"/>
</dbReference>
<evidence type="ECO:0000256" key="1">
    <source>
        <dbReference type="ARBA" id="ARBA00004251"/>
    </source>
</evidence>
<organism evidence="13 14">
    <name type="scientific">Scomber scombrus</name>
    <name type="common">Atlantic mackerel</name>
    <name type="synonym">Scomber vernalis</name>
    <dbReference type="NCBI Taxonomy" id="13677"/>
    <lineage>
        <taxon>Eukaryota</taxon>
        <taxon>Metazoa</taxon>
        <taxon>Chordata</taxon>
        <taxon>Craniata</taxon>
        <taxon>Vertebrata</taxon>
        <taxon>Euteleostomi</taxon>
        <taxon>Actinopterygii</taxon>
        <taxon>Neopterygii</taxon>
        <taxon>Teleostei</taxon>
        <taxon>Neoteleostei</taxon>
        <taxon>Acanthomorphata</taxon>
        <taxon>Pelagiaria</taxon>
        <taxon>Scombriformes</taxon>
        <taxon>Scombridae</taxon>
        <taxon>Scomber</taxon>
    </lineage>
</organism>
<dbReference type="PANTHER" id="PTHR25466">
    <property type="entry name" value="T-LYMPHOCYTE ACTIVATION ANTIGEN"/>
    <property type="match status" value="1"/>
</dbReference>
<name>A0AAV1Q832_SCOSC</name>
<dbReference type="SUPFAM" id="SSF48726">
    <property type="entry name" value="Immunoglobulin"/>
    <property type="match status" value="1"/>
</dbReference>
<dbReference type="InterPro" id="IPR007110">
    <property type="entry name" value="Ig-like_dom"/>
</dbReference>
<protein>
    <submittedName>
        <fullName evidence="13">Programmed cell death 1 ligand 1-like isoform X1</fullName>
    </submittedName>
</protein>
<evidence type="ECO:0000256" key="4">
    <source>
        <dbReference type="ARBA" id="ARBA00022729"/>
    </source>
</evidence>
<dbReference type="EMBL" id="CAWUFR010000603">
    <property type="protein sequence ID" value="CAK6979693.1"/>
    <property type="molecule type" value="Genomic_DNA"/>
</dbReference>
<dbReference type="PANTHER" id="PTHR25466:SF14">
    <property type="entry name" value="BUTYROPHILIN SUBFAMILY 2 MEMBER A2-LIKE-RELATED"/>
    <property type="match status" value="1"/>
</dbReference>
<evidence type="ECO:0000256" key="3">
    <source>
        <dbReference type="ARBA" id="ARBA00022692"/>
    </source>
</evidence>
<dbReference type="GO" id="GO:0042102">
    <property type="term" value="P:positive regulation of T cell proliferation"/>
    <property type="evidence" value="ECO:0007669"/>
    <property type="project" value="TreeGrafter"/>
</dbReference>
<dbReference type="InterPro" id="IPR003599">
    <property type="entry name" value="Ig_sub"/>
</dbReference>
<sequence length="175" mass="19303">MATISSHGDVILWIFLVYSLNSGSCQTKVQAYIKDDVLLPCIYNSTPPASFSIYWRDKSNNKVLDIINNVEQQTQDENFKDRVRSFPDQYMKGNFSIILRDVKQDDAGGYECNIRIGYGSKHRVRLNVTGERPKAATTPSKPAGGAAAVTPTSIQLLLLSLLLIHSAGLSCCSIC</sequence>